<keyword evidence="1" id="KW-0472">Membrane</keyword>
<name>A0AAF3EGB1_9BILA</name>
<protein>
    <submittedName>
        <fullName evidence="3">Uncharacterized protein</fullName>
    </submittedName>
</protein>
<accession>A0AAF3EGB1</accession>
<feature type="transmembrane region" description="Helical" evidence="1">
    <location>
        <begin position="13"/>
        <end position="46"/>
    </location>
</feature>
<organism evidence="2 3">
    <name type="scientific">Mesorhabditis belari</name>
    <dbReference type="NCBI Taxonomy" id="2138241"/>
    <lineage>
        <taxon>Eukaryota</taxon>
        <taxon>Metazoa</taxon>
        <taxon>Ecdysozoa</taxon>
        <taxon>Nematoda</taxon>
        <taxon>Chromadorea</taxon>
        <taxon>Rhabditida</taxon>
        <taxon>Rhabditina</taxon>
        <taxon>Rhabditomorpha</taxon>
        <taxon>Rhabditoidea</taxon>
        <taxon>Rhabditidae</taxon>
        <taxon>Mesorhabditinae</taxon>
        <taxon>Mesorhabditis</taxon>
    </lineage>
</organism>
<evidence type="ECO:0000313" key="3">
    <source>
        <dbReference type="WBParaSite" id="MBELARI_LOCUS13039"/>
    </source>
</evidence>
<evidence type="ECO:0000313" key="2">
    <source>
        <dbReference type="Proteomes" id="UP000887575"/>
    </source>
</evidence>
<dbReference type="AlphaFoldDB" id="A0AAF3EGB1"/>
<proteinExistence type="predicted"/>
<keyword evidence="1" id="KW-0812">Transmembrane</keyword>
<reference evidence="3" key="1">
    <citation type="submission" date="2024-02" db="UniProtKB">
        <authorList>
            <consortium name="WormBaseParasite"/>
        </authorList>
    </citation>
    <scope>IDENTIFICATION</scope>
</reference>
<evidence type="ECO:0000256" key="1">
    <source>
        <dbReference type="SAM" id="Phobius"/>
    </source>
</evidence>
<dbReference type="Proteomes" id="UP000887575">
    <property type="component" value="Unassembled WGS sequence"/>
</dbReference>
<dbReference type="WBParaSite" id="MBELARI_LOCUS13039">
    <property type="protein sequence ID" value="MBELARI_LOCUS13039"/>
    <property type="gene ID" value="MBELARI_LOCUS13039"/>
</dbReference>
<keyword evidence="1" id="KW-1133">Transmembrane helix</keyword>
<sequence length="196" mass="21906">MFEDSIQTVKTKFFLFFSIAVVWTEINFSVMAFGSFFTVHAGFYVVPTMNFLARSSSTSHDHPCLPTPIIKKKRALDVAVIGTPNVGKNNETIVTKDDLDPEEAKTRSQHILFVQDATATGDCVHHRVLHFLLLFPHSLLIGLQQRDIAYKLQPKIGEGSQDGEVLQIVVNISSERTTGKADYRKNGGSRVIEIEK</sequence>
<keyword evidence="2" id="KW-1185">Reference proteome</keyword>